<dbReference type="InterPro" id="IPR036397">
    <property type="entry name" value="RNaseH_sf"/>
</dbReference>
<protein>
    <submittedName>
        <fullName evidence="2">Transposase</fullName>
    </submittedName>
</protein>
<dbReference type="GO" id="GO:0003676">
    <property type="term" value="F:nucleic acid binding"/>
    <property type="evidence" value="ECO:0007669"/>
    <property type="project" value="InterPro"/>
</dbReference>
<dbReference type="NCBIfam" id="NF033594">
    <property type="entry name" value="transpos_ISNCY_2"/>
    <property type="match status" value="1"/>
</dbReference>
<dbReference type="Proteomes" id="UP000255106">
    <property type="component" value="Unassembled WGS sequence"/>
</dbReference>
<name>A0A377LMS3_ENTCL</name>
<dbReference type="InterPro" id="IPR009057">
    <property type="entry name" value="Homeodomain-like_sf"/>
</dbReference>
<dbReference type="GO" id="GO:0015074">
    <property type="term" value="P:DNA integration"/>
    <property type="evidence" value="ECO:0007669"/>
    <property type="project" value="InterPro"/>
</dbReference>
<accession>A0A377LMS3</accession>
<sequence length="500" mass="57981">MIKETVTMSHKELDRLHIIQESLNRHITQEQAAARIGISIRQVKRLVQRYRNEGPSGLVSRRRGKRPNNSFSTEFRATVISLLKGRYADFGPTLACEKLREIHGLCLSIETLRKWMVEEGIWRERRRKFARIYQRRMRRPSYGELIQIDGSPHDWFEGRGPKCTLIVFIDDATSALMALRFAPAETTRAYMETLRGYLNDHGVPLALYSDRHSIFRVNNPEREGELTQFTRAIKTLGIEPIHANSPQAKGRVERANQTLQDRLVKEMRLQGISDIETANAWLPTFIEAYNNRFATPPRIADNAHLDVHHSEEELGYIFSLQAKRVLSKNLTFQYKSSAFQIRSEGRGYRLRHSVVTVCESFNGEIKVLYDGKALGWEKYVDGPEPIPLDDEKSVHERVDNARFDLRSKFYVKPKADHPWLTRRTQSNQQVKPLNYPERRLIPIKWTETRRYSVECISSHRIDSYVAFLACIFGWFVTVFNGDTSETRSGRLSGTRNAALW</sequence>
<gene>
    <name evidence="2" type="ORF">NCTC10005_00257</name>
</gene>
<dbReference type="AlphaFoldDB" id="A0A377LMS3"/>
<dbReference type="InterPro" id="IPR055247">
    <property type="entry name" value="InsJ-like_HTH"/>
</dbReference>
<evidence type="ECO:0000313" key="2">
    <source>
        <dbReference type="EMBL" id="STQ07627.1"/>
    </source>
</evidence>
<feature type="domain" description="Integrase catalytic" evidence="1">
    <location>
        <begin position="136"/>
        <end position="312"/>
    </location>
</feature>
<dbReference type="InterPro" id="IPR047797">
    <property type="entry name" value="ISNCY_transpos"/>
</dbReference>
<dbReference type="SUPFAM" id="SSF53098">
    <property type="entry name" value="Ribonuclease H-like"/>
    <property type="match status" value="1"/>
</dbReference>
<dbReference type="Gene3D" id="3.30.420.10">
    <property type="entry name" value="Ribonuclease H-like superfamily/Ribonuclease H"/>
    <property type="match status" value="1"/>
</dbReference>
<evidence type="ECO:0000259" key="1">
    <source>
        <dbReference type="PROSITE" id="PS50994"/>
    </source>
</evidence>
<dbReference type="SUPFAM" id="SSF46689">
    <property type="entry name" value="Homeodomain-like"/>
    <property type="match status" value="1"/>
</dbReference>
<organism evidence="2 3">
    <name type="scientific">Enterobacter cloacae</name>
    <dbReference type="NCBI Taxonomy" id="550"/>
    <lineage>
        <taxon>Bacteria</taxon>
        <taxon>Pseudomonadati</taxon>
        <taxon>Pseudomonadota</taxon>
        <taxon>Gammaproteobacteria</taxon>
        <taxon>Enterobacterales</taxon>
        <taxon>Enterobacteriaceae</taxon>
        <taxon>Enterobacter</taxon>
        <taxon>Enterobacter cloacae complex</taxon>
    </lineage>
</organism>
<dbReference type="EMBL" id="UGJB01000003">
    <property type="protein sequence ID" value="STQ07627.1"/>
    <property type="molecule type" value="Genomic_DNA"/>
</dbReference>
<dbReference type="PANTHER" id="PTHR35004">
    <property type="entry name" value="TRANSPOSASE RV3428C-RELATED"/>
    <property type="match status" value="1"/>
</dbReference>
<dbReference type="Pfam" id="PF13518">
    <property type="entry name" value="HTH_28"/>
    <property type="match status" value="1"/>
</dbReference>
<dbReference type="PANTHER" id="PTHR35004:SF7">
    <property type="entry name" value="INTEGRASE PROTEIN"/>
    <property type="match status" value="1"/>
</dbReference>
<evidence type="ECO:0000313" key="3">
    <source>
        <dbReference type="Proteomes" id="UP000255106"/>
    </source>
</evidence>
<reference evidence="2 3" key="1">
    <citation type="submission" date="2018-06" db="EMBL/GenBank/DDBJ databases">
        <authorList>
            <consortium name="Pathogen Informatics"/>
            <person name="Doyle S."/>
        </authorList>
    </citation>
    <scope>NUCLEOTIDE SEQUENCE [LARGE SCALE GENOMIC DNA]</scope>
    <source>
        <strain evidence="2 3">NCTC10005</strain>
    </source>
</reference>
<dbReference type="InterPro" id="IPR001584">
    <property type="entry name" value="Integrase_cat-core"/>
</dbReference>
<proteinExistence type="predicted"/>
<dbReference type="InterPro" id="IPR012337">
    <property type="entry name" value="RNaseH-like_sf"/>
</dbReference>
<dbReference type="PROSITE" id="PS50994">
    <property type="entry name" value="INTEGRASE"/>
    <property type="match status" value="1"/>
</dbReference>